<proteinExistence type="predicted"/>
<organism evidence="1 2">
    <name type="scientific">Malus domestica</name>
    <name type="common">Apple</name>
    <name type="synonym">Pyrus malus</name>
    <dbReference type="NCBI Taxonomy" id="3750"/>
    <lineage>
        <taxon>Eukaryota</taxon>
        <taxon>Viridiplantae</taxon>
        <taxon>Streptophyta</taxon>
        <taxon>Embryophyta</taxon>
        <taxon>Tracheophyta</taxon>
        <taxon>Spermatophyta</taxon>
        <taxon>Magnoliopsida</taxon>
        <taxon>eudicotyledons</taxon>
        <taxon>Gunneridae</taxon>
        <taxon>Pentapetalae</taxon>
        <taxon>rosids</taxon>
        <taxon>fabids</taxon>
        <taxon>Rosales</taxon>
        <taxon>Rosaceae</taxon>
        <taxon>Amygdaloideae</taxon>
        <taxon>Maleae</taxon>
        <taxon>Malus</taxon>
    </lineage>
</organism>
<dbReference type="Proteomes" id="UP000290289">
    <property type="component" value="Chromosome 13"/>
</dbReference>
<keyword evidence="2" id="KW-1185">Reference proteome</keyword>
<evidence type="ECO:0000313" key="2">
    <source>
        <dbReference type="Proteomes" id="UP000290289"/>
    </source>
</evidence>
<sequence>MGNAKESIFFEPFYVSAESFIGECIFSYLLLVSLTLCAWSRRLHVYSPNCGSECATAFVVDGALVGGNDGNVSTGDKTAHDATMVVRGSSDCDVYSPNRDGEYDRTFAADGALAGGNNGDACKTET</sequence>
<protein>
    <submittedName>
        <fullName evidence="1">Uncharacterized protein</fullName>
    </submittedName>
</protein>
<dbReference type="EMBL" id="RDQH01000339">
    <property type="protein sequence ID" value="RXH78264.1"/>
    <property type="molecule type" value="Genomic_DNA"/>
</dbReference>
<reference evidence="1 2" key="1">
    <citation type="submission" date="2018-10" db="EMBL/GenBank/DDBJ databases">
        <title>A high-quality apple genome assembly.</title>
        <authorList>
            <person name="Hu J."/>
        </authorList>
    </citation>
    <scope>NUCLEOTIDE SEQUENCE [LARGE SCALE GENOMIC DNA]</scope>
    <source>
        <strain evidence="2">cv. HFTH1</strain>
        <tissue evidence="1">Young leaf</tissue>
    </source>
</reference>
<name>A0A498I7V7_MALDO</name>
<evidence type="ECO:0000313" key="1">
    <source>
        <dbReference type="EMBL" id="RXH78264.1"/>
    </source>
</evidence>
<gene>
    <name evidence="1" type="ORF">DVH24_001782</name>
</gene>
<dbReference type="AlphaFoldDB" id="A0A498I7V7"/>
<comment type="caution">
    <text evidence="1">The sequence shown here is derived from an EMBL/GenBank/DDBJ whole genome shotgun (WGS) entry which is preliminary data.</text>
</comment>
<accession>A0A498I7V7</accession>